<dbReference type="Proteomes" id="UP000295097">
    <property type="component" value="Unassembled WGS sequence"/>
</dbReference>
<evidence type="ECO:0000313" key="3">
    <source>
        <dbReference type="EMBL" id="TCT37166.1"/>
    </source>
</evidence>
<accession>A0A4R3NQV2</accession>
<dbReference type="EMBL" id="SMAR01000020">
    <property type="protein sequence ID" value="TCT37166.1"/>
    <property type="molecule type" value="Genomic_DNA"/>
</dbReference>
<dbReference type="PANTHER" id="PTHR46825">
    <property type="entry name" value="D-ALANYL-D-ALANINE-CARBOXYPEPTIDASE/ENDOPEPTIDASE AMPH"/>
    <property type="match status" value="1"/>
</dbReference>
<evidence type="ECO:0000313" key="4">
    <source>
        <dbReference type="Proteomes" id="UP000295097"/>
    </source>
</evidence>
<reference evidence="3 4" key="1">
    <citation type="submission" date="2019-03" db="EMBL/GenBank/DDBJ databases">
        <title>Freshwater and sediment microbial communities from various areas in North America, analyzing microbe dynamics in response to fracking.</title>
        <authorList>
            <person name="Lamendella R."/>
        </authorList>
    </citation>
    <scope>NUCLEOTIDE SEQUENCE [LARGE SCALE GENOMIC DNA]</scope>
    <source>
        <strain evidence="3 4">175.2</strain>
    </source>
</reference>
<evidence type="ECO:0000256" key="1">
    <source>
        <dbReference type="SAM" id="SignalP"/>
    </source>
</evidence>
<dbReference type="SUPFAM" id="SSF56601">
    <property type="entry name" value="beta-lactamase/transpeptidase-like"/>
    <property type="match status" value="1"/>
</dbReference>
<keyword evidence="3" id="KW-0645">Protease</keyword>
<keyword evidence="3" id="KW-0378">Hydrolase</keyword>
<feature type="domain" description="Beta-lactamase-related" evidence="2">
    <location>
        <begin position="42"/>
        <end position="356"/>
    </location>
</feature>
<dbReference type="InterPro" id="IPR001466">
    <property type="entry name" value="Beta-lactam-related"/>
</dbReference>
<dbReference type="NCBIfam" id="NF007943">
    <property type="entry name" value="PRK10662.1"/>
    <property type="match status" value="1"/>
</dbReference>
<dbReference type="GO" id="GO:0004180">
    <property type="term" value="F:carboxypeptidase activity"/>
    <property type="evidence" value="ECO:0007669"/>
    <property type="project" value="UniProtKB-KW"/>
</dbReference>
<keyword evidence="3" id="KW-0121">Carboxypeptidase</keyword>
<gene>
    <name evidence="3" type="ORF">EDC90_102058</name>
</gene>
<comment type="caution">
    <text evidence="3">The sequence shown here is derived from an EMBL/GenBank/DDBJ whole genome shotgun (WGS) entry which is preliminary data.</text>
</comment>
<organism evidence="3 4">
    <name type="scientific">Martelella mediterranea</name>
    <dbReference type="NCBI Taxonomy" id="293089"/>
    <lineage>
        <taxon>Bacteria</taxon>
        <taxon>Pseudomonadati</taxon>
        <taxon>Pseudomonadota</taxon>
        <taxon>Alphaproteobacteria</taxon>
        <taxon>Hyphomicrobiales</taxon>
        <taxon>Aurantimonadaceae</taxon>
        <taxon>Martelella</taxon>
    </lineage>
</organism>
<sequence>MRSFINTTTATLCVSLFAAMPASADPFLDEVVDFQSTIFYFEAGVPGVVVAAVKGDDAFVTGMGETRKGNGVTPTGDSTLRIGSITKAFTGQVLAQLVADGLVSFTTPAAELVDGELGKALADWPSVSLVQLATHSGGLPREVPRAKAEDPADPYATLTTEAFTSWFNDHQPLYTPGRNMLYSNFGFDILSAALSGAIGSPYAEYLDETILSPLNMNDTGFERSTTNAELAMYGHGFDGEPLPHIISGKMNTGSGGLTSTANDMVKWIKWHLNEKADEPETRLLDHAVYFQRDHFDQVQSMDESGRLDGAGLGWVAMYETDDHPFILQKAGGMQGELSYVALAPAHDVGVFISINEYNFSAALGMASFANDLVATLSGY</sequence>
<protein>
    <submittedName>
        <fullName evidence="3">D-alanyl-D-alanine-carboxypeptidase/D-alanyl-D-alanine-endopeptidase</fullName>
    </submittedName>
</protein>
<dbReference type="OrthoDB" id="7791015at2"/>
<keyword evidence="1" id="KW-0732">Signal</keyword>
<dbReference type="Gene3D" id="3.40.710.10">
    <property type="entry name" value="DD-peptidase/beta-lactamase superfamily"/>
    <property type="match status" value="1"/>
</dbReference>
<evidence type="ECO:0000259" key="2">
    <source>
        <dbReference type="Pfam" id="PF00144"/>
    </source>
</evidence>
<proteinExistence type="predicted"/>
<dbReference type="InterPro" id="IPR050491">
    <property type="entry name" value="AmpC-like"/>
</dbReference>
<dbReference type="AlphaFoldDB" id="A0A4R3NQV2"/>
<feature type="chain" id="PRO_5020849417" evidence="1">
    <location>
        <begin position="25"/>
        <end position="379"/>
    </location>
</feature>
<dbReference type="InterPro" id="IPR012338">
    <property type="entry name" value="Beta-lactam/transpept-like"/>
</dbReference>
<feature type="signal peptide" evidence="1">
    <location>
        <begin position="1"/>
        <end position="24"/>
    </location>
</feature>
<name>A0A4R3NQV2_9HYPH</name>
<dbReference type="Pfam" id="PF00144">
    <property type="entry name" value="Beta-lactamase"/>
    <property type="match status" value="1"/>
</dbReference>
<dbReference type="PANTHER" id="PTHR46825:SF8">
    <property type="entry name" value="BETA-LACTAMASE-RELATED"/>
    <property type="match status" value="1"/>
</dbReference>
<dbReference type="RefSeq" id="WP_132312366.1">
    <property type="nucleotide sequence ID" value="NZ_SMAR01000020.1"/>
</dbReference>
<keyword evidence="4" id="KW-1185">Reference proteome</keyword>